<dbReference type="Pfam" id="PF00512">
    <property type="entry name" value="HisKA"/>
    <property type="match status" value="1"/>
</dbReference>
<evidence type="ECO:0000256" key="8">
    <source>
        <dbReference type="ARBA" id="ARBA00023012"/>
    </source>
</evidence>
<organism evidence="10 11">
    <name type="scientific">Helicobacter valdiviensis</name>
    <dbReference type="NCBI Taxonomy" id="1458358"/>
    <lineage>
        <taxon>Bacteria</taxon>
        <taxon>Pseudomonadati</taxon>
        <taxon>Campylobacterota</taxon>
        <taxon>Epsilonproteobacteria</taxon>
        <taxon>Campylobacterales</taxon>
        <taxon>Helicobacteraceae</taxon>
        <taxon>Helicobacter</taxon>
    </lineage>
</organism>
<dbReference type="PROSITE" id="PS50109">
    <property type="entry name" value="HIS_KIN"/>
    <property type="match status" value="1"/>
</dbReference>
<dbReference type="InterPro" id="IPR003594">
    <property type="entry name" value="HATPase_dom"/>
</dbReference>
<evidence type="ECO:0000313" key="11">
    <source>
        <dbReference type="Proteomes" id="UP000249746"/>
    </source>
</evidence>
<protein>
    <recommendedName>
        <fullName evidence="2">histidine kinase</fullName>
        <ecNumber evidence="2">2.7.13.3</ecNumber>
    </recommendedName>
</protein>
<dbReference type="PANTHER" id="PTHR42878:SF7">
    <property type="entry name" value="SENSOR HISTIDINE KINASE GLRK"/>
    <property type="match status" value="1"/>
</dbReference>
<sequence length="337" mass="38507">MIDQNLLESLSSSDKESFAKGLKELITQTYEVEKEFVELRALFEEVLDILPTAVWVLQENGEIFYQNTLASEISELLELISNEERQEIEFETKVYLVQLNKKLNKIIITATDITSEKRRERLASMGQISAHLAHEIRNPIGSVALLSSTLANRVDLKNKALVLEIKKSIWRVERIIKATLLFSKGVHIQKDSIDPIALENELHEALGYYTYTKEIHFDFDFENTYLIGDFELLCIVLQNFLFNAIDAIEEGENDTGTIKISYKMQNNEALFQICDDGKAIENPQILFEPFKSTKLKGNGLGLALSLQIIEAHNGDIKLLNQERKCFKILLPQNLIKN</sequence>
<gene>
    <name evidence="10" type="ORF">B6S12_05590</name>
</gene>
<dbReference type="GO" id="GO:0030295">
    <property type="term" value="F:protein kinase activator activity"/>
    <property type="evidence" value="ECO:0007669"/>
    <property type="project" value="TreeGrafter"/>
</dbReference>
<evidence type="ECO:0000259" key="9">
    <source>
        <dbReference type="PROSITE" id="PS50109"/>
    </source>
</evidence>
<keyword evidence="4" id="KW-0808">Transferase</keyword>
<dbReference type="PANTHER" id="PTHR42878">
    <property type="entry name" value="TWO-COMPONENT HISTIDINE KINASE"/>
    <property type="match status" value="1"/>
</dbReference>
<proteinExistence type="predicted"/>
<dbReference type="Pfam" id="PF02518">
    <property type="entry name" value="HATPase_c"/>
    <property type="match status" value="1"/>
</dbReference>
<keyword evidence="3" id="KW-0597">Phosphoprotein</keyword>
<dbReference type="InterPro" id="IPR036097">
    <property type="entry name" value="HisK_dim/P_sf"/>
</dbReference>
<dbReference type="InterPro" id="IPR003661">
    <property type="entry name" value="HisK_dim/P_dom"/>
</dbReference>
<dbReference type="SUPFAM" id="SSF55874">
    <property type="entry name" value="ATPase domain of HSP90 chaperone/DNA topoisomerase II/histidine kinase"/>
    <property type="match status" value="1"/>
</dbReference>
<keyword evidence="6 10" id="KW-0418">Kinase</keyword>
<dbReference type="Gene3D" id="1.10.287.130">
    <property type="match status" value="1"/>
</dbReference>
<dbReference type="EC" id="2.7.13.3" evidence="2"/>
<evidence type="ECO:0000256" key="6">
    <source>
        <dbReference type="ARBA" id="ARBA00022777"/>
    </source>
</evidence>
<dbReference type="OrthoDB" id="9805967at2"/>
<dbReference type="GO" id="GO:0000156">
    <property type="term" value="F:phosphorelay response regulator activity"/>
    <property type="evidence" value="ECO:0007669"/>
    <property type="project" value="TreeGrafter"/>
</dbReference>
<dbReference type="Proteomes" id="UP000249746">
    <property type="component" value="Unassembled WGS sequence"/>
</dbReference>
<comment type="caution">
    <text evidence="10">The sequence shown here is derived from an EMBL/GenBank/DDBJ whole genome shotgun (WGS) entry which is preliminary data.</text>
</comment>
<reference evidence="10 11" key="1">
    <citation type="submission" date="2017-03" db="EMBL/GenBank/DDBJ databases">
        <title>Genomic and clinical evidence uncovers the enterohepatic species Helicobacter valdiviensis as a potential human intestinal pathogen.</title>
        <authorList>
            <person name="Fresia P."/>
            <person name="Jara R."/>
            <person name="Sierra R."/>
            <person name="Ferres I."/>
            <person name="Greif G."/>
            <person name="Iraola G."/>
            <person name="Collado L."/>
        </authorList>
    </citation>
    <scope>NUCLEOTIDE SEQUENCE [LARGE SCALE GENOMIC DNA]</scope>
    <source>
        <strain evidence="10 11">WBE14</strain>
    </source>
</reference>
<comment type="catalytic activity">
    <reaction evidence="1">
        <text>ATP + protein L-histidine = ADP + protein N-phospho-L-histidine.</text>
        <dbReference type="EC" id="2.7.13.3"/>
    </reaction>
</comment>
<dbReference type="InterPro" id="IPR035965">
    <property type="entry name" value="PAS-like_dom_sf"/>
</dbReference>
<dbReference type="InterPro" id="IPR036890">
    <property type="entry name" value="HATPase_C_sf"/>
</dbReference>
<dbReference type="InterPro" id="IPR004358">
    <property type="entry name" value="Sig_transdc_His_kin-like_C"/>
</dbReference>
<dbReference type="GO" id="GO:0005524">
    <property type="term" value="F:ATP binding"/>
    <property type="evidence" value="ECO:0007669"/>
    <property type="project" value="UniProtKB-KW"/>
</dbReference>
<dbReference type="PRINTS" id="PR00344">
    <property type="entry name" value="BCTRLSENSOR"/>
</dbReference>
<dbReference type="InterPro" id="IPR050351">
    <property type="entry name" value="BphY/WalK/GraS-like"/>
</dbReference>
<evidence type="ECO:0000256" key="4">
    <source>
        <dbReference type="ARBA" id="ARBA00022679"/>
    </source>
</evidence>
<dbReference type="InterPro" id="IPR005467">
    <property type="entry name" value="His_kinase_dom"/>
</dbReference>
<feature type="domain" description="Histidine kinase" evidence="9">
    <location>
        <begin position="131"/>
        <end position="334"/>
    </location>
</feature>
<evidence type="ECO:0000256" key="1">
    <source>
        <dbReference type="ARBA" id="ARBA00000085"/>
    </source>
</evidence>
<dbReference type="AlphaFoldDB" id="A0A2W6MUG6"/>
<evidence type="ECO:0000256" key="2">
    <source>
        <dbReference type="ARBA" id="ARBA00012438"/>
    </source>
</evidence>
<dbReference type="SUPFAM" id="SSF55785">
    <property type="entry name" value="PYP-like sensor domain (PAS domain)"/>
    <property type="match status" value="1"/>
</dbReference>
<evidence type="ECO:0000256" key="5">
    <source>
        <dbReference type="ARBA" id="ARBA00022741"/>
    </source>
</evidence>
<dbReference type="SUPFAM" id="SSF47384">
    <property type="entry name" value="Homodimeric domain of signal transducing histidine kinase"/>
    <property type="match status" value="1"/>
</dbReference>
<dbReference type="GO" id="GO:0007234">
    <property type="term" value="P:osmosensory signaling via phosphorelay pathway"/>
    <property type="evidence" value="ECO:0007669"/>
    <property type="project" value="TreeGrafter"/>
</dbReference>
<dbReference type="SMART" id="SM00387">
    <property type="entry name" value="HATPase_c"/>
    <property type="match status" value="1"/>
</dbReference>
<accession>A0A2W6MUG6</accession>
<evidence type="ECO:0000313" key="10">
    <source>
        <dbReference type="EMBL" id="PZT48107.1"/>
    </source>
</evidence>
<dbReference type="EMBL" id="NBIU01000013">
    <property type="protein sequence ID" value="PZT48107.1"/>
    <property type="molecule type" value="Genomic_DNA"/>
</dbReference>
<dbReference type="CDD" id="cd00082">
    <property type="entry name" value="HisKA"/>
    <property type="match status" value="1"/>
</dbReference>
<keyword evidence="5" id="KW-0547">Nucleotide-binding</keyword>
<evidence type="ECO:0000256" key="7">
    <source>
        <dbReference type="ARBA" id="ARBA00022840"/>
    </source>
</evidence>
<evidence type="ECO:0000256" key="3">
    <source>
        <dbReference type="ARBA" id="ARBA00022553"/>
    </source>
</evidence>
<keyword evidence="11" id="KW-1185">Reference proteome</keyword>
<dbReference type="Gene3D" id="3.30.565.10">
    <property type="entry name" value="Histidine kinase-like ATPase, C-terminal domain"/>
    <property type="match status" value="1"/>
</dbReference>
<dbReference type="GO" id="GO:0000155">
    <property type="term" value="F:phosphorelay sensor kinase activity"/>
    <property type="evidence" value="ECO:0007669"/>
    <property type="project" value="InterPro"/>
</dbReference>
<name>A0A2W6MUG6_9HELI</name>
<keyword evidence="7" id="KW-0067">ATP-binding</keyword>
<dbReference type="SMART" id="SM00388">
    <property type="entry name" value="HisKA"/>
    <property type="match status" value="1"/>
</dbReference>
<dbReference type="RefSeq" id="WP_111229826.1">
    <property type="nucleotide sequence ID" value="NZ_NBIU01000013.1"/>
</dbReference>
<keyword evidence="8" id="KW-0902">Two-component regulatory system</keyword>